<dbReference type="PhylomeDB" id="A7RK38"/>
<dbReference type="PROSITE" id="PS50114">
    <property type="entry name" value="GATA_ZN_FINGER_2"/>
    <property type="match status" value="1"/>
</dbReference>
<dbReference type="Gene3D" id="3.30.40.10">
    <property type="entry name" value="Zinc/RING finger domain, C3HC4 (zinc finger)"/>
    <property type="match status" value="1"/>
</dbReference>
<dbReference type="InterPro" id="IPR013083">
    <property type="entry name" value="Znf_RING/FYVE/PHD"/>
</dbReference>
<dbReference type="InterPro" id="IPR011993">
    <property type="entry name" value="PH-like_dom_sf"/>
</dbReference>
<evidence type="ECO:0000256" key="5">
    <source>
        <dbReference type="ARBA" id="ARBA00022771"/>
    </source>
</evidence>
<keyword evidence="5 7" id="KW-0863">Zinc-finger</keyword>
<sequence length="139" mass="16126">LRDNELGTKAPAWIRDESVTMCMLCDALFTLTRRRHHCRACGGIYCNACSHNKAPLEYRDGKLCRVCRSCREILVHGVKKTPIEQKTASIDTRRLAVKDKVLLSGFLEYRGSVEKHWVKRWCVLSDNFVFYSYKARKVK</sequence>
<dbReference type="GO" id="GO:0005737">
    <property type="term" value="C:cytoplasm"/>
    <property type="evidence" value="ECO:0007669"/>
    <property type="project" value="UniProtKB-SubCell"/>
</dbReference>
<keyword evidence="12" id="KW-1185">Reference proteome</keyword>
<dbReference type="SUPFAM" id="SSF57903">
    <property type="entry name" value="FYVE/PHD zinc finger"/>
    <property type="match status" value="1"/>
</dbReference>
<evidence type="ECO:0000259" key="9">
    <source>
        <dbReference type="PROSITE" id="PS50114"/>
    </source>
</evidence>
<dbReference type="InterPro" id="IPR051092">
    <property type="entry name" value="FYVE_RhoGEF_PH"/>
</dbReference>
<dbReference type="InterPro" id="IPR001849">
    <property type="entry name" value="PH_domain"/>
</dbReference>
<evidence type="ECO:0000256" key="7">
    <source>
        <dbReference type="PROSITE-ProRule" id="PRU00094"/>
    </source>
</evidence>
<dbReference type="GO" id="GO:0008270">
    <property type="term" value="F:zinc ion binding"/>
    <property type="evidence" value="ECO:0007669"/>
    <property type="project" value="UniProtKB-KW"/>
</dbReference>
<organism evidence="11 12">
    <name type="scientific">Nematostella vectensis</name>
    <name type="common">Starlet sea anemone</name>
    <dbReference type="NCBI Taxonomy" id="45351"/>
    <lineage>
        <taxon>Eukaryota</taxon>
        <taxon>Metazoa</taxon>
        <taxon>Cnidaria</taxon>
        <taxon>Anthozoa</taxon>
        <taxon>Hexacorallia</taxon>
        <taxon>Actiniaria</taxon>
        <taxon>Edwardsiidae</taxon>
        <taxon>Nematostella</taxon>
    </lineage>
</organism>
<dbReference type="Gene3D" id="2.30.29.30">
    <property type="entry name" value="Pleckstrin-homology domain (PH domain)/Phosphotyrosine-binding domain (PTB)"/>
    <property type="match status" value="1"/>
</dbReference>
<dbReference type="PANTHER" id="PTHR12673:SF267">
    <property type="entry name" value="PROTEIN CBG10230"/>
    <property type="match status" value="1"/>
</dbReference>
<evidence type="ECO:0000259" key="10">
    <source>
        <dbReference type="PROSITE" id="PS50178"/>
    </source>
</evidence>
<feature type="non-terminal residue" evidence="11">
    <location>
        <position position="1"/>
    </location>
</feature>
<dbReference type="PANTHER" id="PTHR12673">
    <property type="entry name" value="FACIOGENITAL DYSPLASIA PROTEIN"/>
    <property type="match status" value="1"/>
</dbReference>
<comment type="subcellular location">
    <subcellularLocation>
        <location evidence="1">Cytoplasm</location>
    </subcellularLocation>
</comment>
<evidence type="ECO:0000313" key="11">
    <source>
        <dbReference type="EMBL" id="EDO48184.1"/>
    </source>
</evidence>
<dbReference type="InParanoid" id="A7RK38"/>
<evidence type="ECO:0000256" key="6">
    <source>
        <dbReference type="ARBA" id="ARBA00022833"/>
    </source>
</evidence>
<evidence type="ECO:0000256" key="2">
    <source>
        <dbReference type="ARBA" id="ARBA00022490"/>
    </source>
</evidence>
<dbReference type="EMBL" id="DS469515">
    <property type="protein sequence ID" value="EDO48184.1"/>
    <property type="molecule type" value="Genomic_DNA"/>
</dbReference>
<evidence type="ECO:0000256" key="3">
    <source>
        <dbReference type="ARBA" id="ARBA00022658"/>
    </source>
</evidence>
<evidence type="ECO:0000256" key="1">
    <source>
        <dbReference type="ARBA" id="ARBA00004496"/>
    </source>
</evidence>
<accession>A7RK38</accession>
<dbReference type="Proteomes" id="UP000001593">
    <property type="component" value="Unassembled WGS sequence"/>
</dbReference>
<feature type="domain" description="PH" evidence="8">
    <location>
        <begin position="100"/>
        <end position="139"/>
    </location>
</feature>
<gene>
    <name evidence="11" type="ORF">NEMVEDRAFT_v1g84406</name>
</gene>
<evidence type="ECO:0000256" key="4">
    <source>
        <dbReference type="ARBA" id="ARBA00022723"/>
    </source>
</evidence>
<dbReference type="GO" id="GO:0005085">
    <property type="term" value="F:guanyl-nucleotide exchange factor activity"/>
    <property type="evidence" value="ECO:0007669"/>
    <property type="project" value="UniProtKB-KW"/>
</dbReference>
<dbReference type="eggNOG" id="KOG4424">
    <property type="taxonomic scope" value="Eukaryota"/>
</dbReference>
<dbReference type="Pfam" id="PF01363">
    <property type="entry name" value="FYVE"/>
    <property type="match status" value="1"/>
</dbReference>
<reference evidence="11 12" key="1">
    <citation type="journal article" date="2007" name="Science">
        <title>Sea anemone genome reveals ancestral eumetazoan gene repertoire and genomic organization.</title>
        <authorList>
            <person name="Putnam N.H."/>
            <person name="Srivastava M."/>
            <person name="Hellsten U."/>
            <person name="Dirks B."/>
            <person name="Chapman J."/>
            <person name="Salamov A."/>
            <person name="Terry A."/>
            <person name="Shapiro H."/>
            <person name="Lindquist E."/>
            <person name="Kapitonov V.V."/>
            <person name="Jurka J."/>
            <person name="Genikhovich G."/>
            <person name="Grigoriev I.V."/>
            <person name="Lucas S.M."/>
            <person name="Steele R.E."/>
            <person name="Finnerty J.R."/>
            <person name="Technau U."/>
            <person name="Martindale M.Q."/>
            <person name="Rokhsar D.S."/>
        </authorList>
    </citation>
    <scope>NUCLEOTIDE SEQUENCE [LARGE SCALE GENOMIC DNA]</scope>
    <source>
        <strain evidence="12">CH2 X CH6</strain>
    </source>
</reference>
<dbReference type="AlphaFoldDB" id="A7RK38"/>
<evidence type="ECO:0000313" key="12">
    <source>
        <dbReference type="Proteomes" id="UP000001593"/>
    </source>
</evidence>
<dbReference type="InterPro" id="IPR000679">
    <property type="entry name" value="Znf_GATA"/>
</dbReference>
<dbReference type="InterPro" id="IPR000306">
    <property type="entry name" value="Znf_FYVE"/>
</dbReference>
<keyword evidence="3" id="KW-0344">Guanine-nucleotide releasing factor</keyword>
<feature type="domain" description="GATA-type" evidence="9">
    <location>
        <begin position="40"/>
        <end position="93"/>
    </location>
</feature>
<evidence type="ECO:0000259" key="8">
    <source>
        <dbReference type="PROSITE" id="PS50003"/>
    </source>
</evidence>
<dbReference type="GO" id="GO:0043565">
    <property type="term" value="F:sequence-specific DNA binding"/>
    <property type="evidence" value="ECO:0007669"/>
    <property type="project" value="InterPro"/>
</dbReference>
<keyword evidence="2" id="KW-0963">Cytoplasm</keyword>
<proteinExistence type="predicted"/>
<dbReference type="HOGENOM" id="CLU_1850203_0_0_1"/>
<dbReference type="GO" id="GO:0006355">
    <property type="term" value="P:regulation of DNA-templated transcription"/>
    <property type="evidence" value="ECO:0007669"/>
    <property type="project" value="InterPro"/>
</dbReference>
<keyword evidence="4" id="KW-0479">Metal-binding</keyword>
<dbReference type="SMART" id="SM00064">
    <property type="entry name" value="FYVE"/>
    <property type="match status" value="1"/>
</dbReference>
<dbReference type="PROSITE" id="PS50003">
    <property type="entry name" value="PH_DOMAIN"/>
    <property type="match status" value="1"/>
</dbReference>
<dbReference type="PROSITE" id="PS50178">
    <property type="entry name" value="ZF_FYVE"/>
    <property type="match status" value="1"/>
</dbReference>
<protein>
    <submittedName>
        <fullName evidence="11">Uncharacterized protein</fullName>
    </submittedName>
</protein>
<dbReference type="InterPro" id="IPR017455">
    <property type="entry name" value="Znf_FYVE-rel"/>
</dbReference>
<keyword evidence="6" id="KW-0862">Zinc</keyword>
<dbReference type="SUPFAM" id="SSF50729">
    <property type="entry name" value="PH domain-like"/>
    <property type="match status" value="1"/>
</dbReference>
<feature type="domain" description="FYVE-type" evidence="10">
    <location>
        <begin position="16"/>
        <end position="75"/>
    </location>
</feature>
<dbReference type="InterPro" id="IPR011011">
    <property type="entry name" value="Znf_FYVE_PHD"/>
</dbReference>
<name>A7RK38_NEMVE</name>